<sequence>MTASYVCQELWEHIIIKSNHSVLYVKQVRSSVNQECDVKDERLNGCGSKDLELARKYDRNSQITSTLNSKPNCNSTTGKTLDPEKGSIVKADFEKAIELADYGKFHYFLLTVCGFVSTSEEMDVISMSFILPSAQCDLKLDTQAKGWLNSIIFIGMMAGAYAWGSVADALGRRKVLIAISFTNALCIVASSFSQSYELFILGGSGPVIWSYFAEFQPKAKRGSMLSFMAAFWTLGNLFVAGLAWSIIPNDIGIVSSSGLLFLLPESPKYLLSCGRYEEALDIFRGIYAINTGKPRDSYTVKELILDDFQEPETKKSTIEKNKYKTMLADIVDNSKQLFISPILRFTVISIIINFTFHIGYYGLMMWFPELFNRFDEFHRDHPGEVASICEVTDYVVQKGSQNVENLCSDKIGSSVFMESLITVASAIPANIVAVLGMDRLGRKFFLVFSTFSSGLCSIGLYFVYNKHHNLIVSAIFSGVISCGNAALDCLITEVFPTPLRATGIAISMVAARLGGIIGNIGGLLCLFLPNTTREPLS</sequence>
<dbReference type="InterPro" id="IPR005829">
    <property type="entry name" value="Sugar_transporter_CS"/>
</dbReference>
<evidence type="ECO:0000256" key="6">
    <source>
        <dbReference type="ARBA" id="ARBA00023136"/>
    </source>
</evidence>
<dbReference type="GO" id="GO:0016020">
    <property type="term" value="C:membrane"/>
    <property type="evidence" value="ECO:0007669"/>
    <property type="project" value="UniProtKB-SubCell"/>
</dbReference>
<comment type="similarity">
    <text evidence="2">Belongs to the major facilitator superfamily.</text>
</comment>
<dbReference type="AlphaFoldDB" id="A0A0M9A726"/>
<dbReference type="InterPro" id="IPR011701">
    <property type="entry name" value="MFS"/>
</dbReference>
<evidence type="ECO:0000256" key="4">
    <source>
        <dbReference type="ARBA" id="ARBA00022692"/>
    </source>
</evidence>
<keyword evidence="5 7" id="KW-1133">Transmembrane helix</keyword>
<evidence type="ECO:0000313" key="10">
    <source>
        <dbReference type="Proteomes" id="UP000053105"/>
    </source>
</evidence>
<gene>
    <name evidence="9" type="ORF">WN51_10279</name>
</gene>
<feature type="transmembrane region" description="Helical" evidence="7">
    <location>
        <begin position="503"/>
        <end position="529"/>
    </location>
</feature>
<evidence type="ECO:0000256" key="2">
    <source>
        <dbReference type="ARBA" id="ARBA00008335"/>
    </source>
</evidence>
<accession>A0A0M9A726</accession>
<feature type="transmembrane region" description="Helical" evidence="7">
    <location>
        <begin position="470"/>
        <end position="491"/>
    </location>
</feature>
<feature type="domain" description="Major facilitator superfamily (MFS) profile" evidence="8">
    <location>
        <begin position="107"/>
        <end position="537"/>
    </location>
</feature>
<feature type="transmembrane region" description="Helical" evidence="7">
    <location>
        <begin position="146"/>
        <end position="163"/>
    </location>
</feature>
<keyword evidence="6 7" id="KW-0472">Membrane</keyword>
<comment type="subcellular location">
    <subcellularLocation>
        <location evidence="1">Membrane</location>
        <topology evidence="1">Multi-pass membrane protein</topology>
    </subcellularLocation>
</comment>
<protein>
    <submittedName>
        <fullName evidence="9">Synaptic vesicle glycoprotein 2B</fullName>
    </submittedName>
</protein>
<dbReference type="SUPFAM" id="SSF103473">
    <property type="entry name" value="MFS general substrate transporter"/>
    <property type="match status" value="1"/>
</dbReference>
<dbReference type="InterPro" id="IPR020846">
    <property type="entry name" value="MFS_dom"/>
</dbReference>
<evidence type="ECO:0000256" key="7">
    <source>
        <dbReference type="SAM" id="Phobius"/>
    </source>
</evidence>
<keyword evidence="10" id="KW-1185">Reference proteome</keyword>
<dbReference type="PROSITE" id="PS00216">
    <property type="entry name" value="SUGAR_TRANSPORT_1"/>
    <property type="match status" value="1"/>
</dbReference>
<evidence type="ECO:0000313" key="9">
    <source>
        <dbReference type="EMBL" id="KOX77189.1"/>
    </source>
</evidence>
<dbReference type="Pfam" id="PF00083">
    <property type="entry name" value="Sugar_tr"/>
    <property type="match status" value="1"/>
</dbReference>
<dbReference type="PROSITE" id="PS50850">
    <property type="entry name" value="MFS"/>
    <property type="match status" value="1"/>
</dbReference>
<organism evidence="9 10">
    <name type="scientific">Melipona quadrifasciata</name>
    <dbReference type="NCBI Taxonomy" id="166423"/>
    <lineage>
        <taxon>Eukaryota</taxon>
        <taxon>Metazoa</taxon>
        <taxon>Ecdysozoa</taxon>
        <taxon>Arthropoda</taxon>
        <taxon>Hexapoda</taxon>
        <taxon>Insecta</taxon>
        <taxon>Pterygota</taxon>
        <taxon>Neoptera</taxon>
        <taxon>Endopterygota</taxon>
        <taxon>Hymenoptera</taxon>
        <taxon>Apocrita</taxon>
        <taxon>Aculeata</taxon>
        <taxon>Apoidea</taxon>
        <taxon>Anthophila</taxon>
        <taxon>Apidae</taxon>
        <taxon>Melipona</taxon>
    </lineage>
</organism>
<evidence type="ECO:0000256" key="3">
    <source>
        <dbReference type="ARBA" id="ARBA00022448"/>
    </source>
</evidence>
<feature type="transmembrane region" description="Helical" evidence="7">
    <location>
        <begin position="342"/>
        <end position="363"/>
    </location>
</feature>
<evidence type="ECO:0000259" key="8">
    <source>
        <dbReference type="PROSITE" id="PS50850"/>
    </source>
</evidence>
<dbReference type="STRING" id="166423.A0A0M9A726"/>
<feature type="transmembrane region" description="Helical" evidence="7">
    <location>
        <begin position="227"/>
        <end position="247"/>
    </location>
</feature>
<dbReference type="PANTHER" id="PTHR23511:SF34">
    <property type="entry name" value="SYNAPTIC VESICLE GLYCOPROTEIN 2"/>
    <property type="match status" value="1"/>
</dbReference>
<dbReference type="PANTHER" id="PTHR23511">
    <property type="entry name" value="SYNAPTIC VESICLE GLYCOPROTEIN 2"/>
    <property type="match status" value="1"/>
</dbReference>
<feature type="transmembrane region" description="Helical" evidence="7">
    <location>
        <begin position="198"/>
        <end position="215"/>
    </location>
</feature>
<dbReference type="OrthoDB" id="3936150at2759"/>
<evidence type="ECO:0000256" key="5">
    <source>
        <dbReference type="ARBA" id="ARBA00022989"/>
    </source>
</evidence>
<feature type="transmembrane region" description="Helical" evidence="7">
    <location>
        <begin position="444"/>
        <end position="464"/>
    </location>
</feature>
<keyword evidence="3" id="KW-0813">Transport</keyword>
<dbReference type="Pfam" id="PF07690">
    <property type="entry name" value="MFS_1"/>
    <property type="match status" value="1"/>
</dbReference>
<proteinExistence type="inferred from homology"/>
<feature type="transmembrane region" description="Helical" evidence="7">
    <location>
        <begin position="175"/>
        <end position="192"/>
    </location>
</feature>
<evidence type="ECO:0000256" key="1">
    <source>
        <dbReference type="ARBA" id="ARBA00004141"/>
    </source>
</evidence>
<name>A0A0M9A726_9HYME</name>
<dbReference type="Proteomes" id="UP000053105">
    <property type="component" value="Unassembled WGS sequence"/>
</dbReference>
<reference evidence="9 10" key="1">
    <citation type="submission" date="2015-07" db="EMBL/GenBank/DDBJ databases">
        <title>The genome of Melipona quadrifasciata.</title>
        <authorList>
            <person name="Pan H."/>
            <person name="Kapheim K."/>
        </authorList>
    </citation>
    <scope>NUCLEOTIDE SEQUENCE [LARGE SCALE GENOMIC DNA]</scope>
    <source>
        <strain evidence="9">0111107301</strain>
        <tissue evidence="9">Whole body</tissue>
    </source>
</reference>
<keyword evidence="4 7" id="KW-0812">Transmembrane</keyword>
<dbReference type="InterPro" id="IPR005828">
    <property type="entry name" value="MFS_sugar_transport-like"/>
</dbReference>
<dbReference type="InterPro" id="IPR036259">
    <property type="entry name" value="MFS_trans_sf"/>
</dbReference>
<dbReference type="GO" id="GO:0022857">
    <property type="term" value="F:transmembrane transporter activity"/>
    <property type="evidence" value="ECO:0007669"/>
    <property type="project" value="InterPro"/>
</dbReference>
<dbReference type="EMBL" id="KQ435735">
    <property type="protein sequence ID" value="KOX77189.1"/>
    <property type="molecule type" value="Genomic_DNA"/>
</dbReference>
<dbReference type="Gene3D" id="1.20.1250.20">
    <property type="entry name" value="MFS general substrate transporter like domains"/>
    <property type="match status" value="1"/>
</dbReference>